<dbReference type="EC" id="3.7.1.3" evidence="4"/>
<dbReference type="Pfam" id="PF22580">
    <property type="entry name" value="KYNU_C"/>
    <property type="match status" value="1"/>
</dbReference>
<dbReference type="PANTHER" id="PTHR14084:SF0">
    <property type="entry name" value="KYNURENINASE"/>
    <property type="match status" value="1"/>
</dbReference>
<keyword evidence="3 4" id="KW-0663">Pyridoxal phosphate</keyword>
<accession>A0A849A513</accession>
<feature type="region of interest" description="Disordered" evidence="5">
    <location>
        <begin position="423"/>
        <end position="442"/>
    </location>
</feature>
<evidence type="ECO:0000313" key="7">
    <source>
        <dbReference type="Proteomes" id="UP000562984"/>
    </source>
</evidence>
<dbReference type="GO" id="GO:0030170">
    <property type="term" value="F:pyridoxal phosphate binding"/>
    <property type="evidence" value="ECO:0007669"/>
    <property type="project" value="InterPro"/>
</dbReference>
<dbReference type="PANTHER" id="PTHR14084">
    <property type="entry name" value="KYNURENINASE"/>
    <property type="match status" value="1"/>
</dbReference>
<keyword evidence="1 4" id="KW-0662">Pyridine nucleotide biosynthesis</keyword>
<dbReference type="GO" id="GO:0019441">
    <property type="term" value="P:L-tryptophan catabolic process to kynurenine"/>
    <property type="evidence" value="ECO:0007669"/>
    <property type="project" value="TreeGrafter"/>
</dbReference>
<dbReference type="EMBL" id="JABEND010000001">
    <property type="protein sequence ID" value="NNG34453.1"/>
    <property type="molecule type" value="Genomic_DNA"/>
</dbReference>
<dbReference type="GO" id="GO:0043420">
    <property type="term" value="P:anthranilate metabolic process"/>
    <property type="evidence" value="ECO:0007669"/>
    <property type="project" value="TreeGrafter"/>
</dbReference>
<comment type="catalytic activity">
    <reaction evidence="4">
        <text>3-hydroxy-L-kynurenine + H2O = 3-hydroxyanthranilate + L-alanine + H(+)</text>
        <dbReference type="Rhea" id="RHEA:25143"/>
        <dbReference type="ChEBI" id="CHEBI:15377"/>
        <dbReference type="ChEBI" id="CHEBI:15378"/>
        <dbReference type="ChEBI" id="CHEBI:36559"/>
        <dbReference type="ChEBI" id="CHEBI:57972"/>
        <dbReference type="ChEBI" id="CHEBI:58125"/>
        <dbReference type="EC" id="3.7.1.3"/>
    </reaction>
</comment>
<evidence type="ECO:0000256" key="5">
    <source>
        <dbReference type="SAM" id="MobiDB-lite"/>
    </source>
</evidence>
<dbReference type="AlphaFoldDB" id="A0A849A513"/>
<reference evidence="6 7" key="1">
    <citation type="submission" date="2020-05" db="EMBL/GenBank/DDBJ databases">
        <title>Nakamurella sp. DB0629 isolated from air conditioner.</title>
        <authorList>
            <person name="Kim D.H."/>
            <person name="Kim D.-U."/>
        </authorList>
    </citation>
    <scope>NUCLEOTIDE SEQUENCE [LARGE SCALE GENOMIC DNA]</scope>
    <source>
        <strain evidence="6 7">DB0629</strain>
    </source>
</reference>
<comment type="cofactor">
    <cofactor evidence="4">
        <name>pyridoxal 5'-phosphate</name>
        <dbReference type="ChEBI" id="CHEBI:597326"/>
    </cofactor>
</comment>
<comment type="caution">
    <text evidence="6">The sequence shown here is derived from an EMBL/GenBank/DDBJ whole genome shotgun (WGS) entry which is preliminary data.</text>
</comment>
<dbReference type="GO" id="GO:0097053">
    <property type="term" value="P:L-kynurenine catabolic process"/>
    <property type="evidence" value="ECO:0007669"/>
    <property type="project" value="UniProtKB-UniPathway"/>
</dbReference>
<dbReference type="SUPFAM" id="SSF53383">
    <property type="entry name" value="PLP-dependent transferases"/>
    <property type="match status" value="1"/>
</dbReference>
<dbReference type="GO" id="GO:0005737">
    <property type="term" value="C:cytoplasm"/>
    <property type="evidence" value="ECO:0007669"/>
    <property type="project" value="InterPro"/>
</dbReference>
<sequence>MEAAAAEFGVRADQLDAADPIGWCRNEFLAPDERHGAVTAYLDGNSLGRPLKSTATRVDELIRVGWGTRLIRSWDESWMQLPESLGDELGRVVLGAAAGQTVVGDSTTVMLYKLLYAAASAARQRDSQRTEIVVDTENFPTDRYVAAGVAEQLGMRLVWLRPDAAAGVTVEQVAAVLGERTAVVLLSHVAYKSAWLADLPAITAAVHRAGALVLWDLCHSAGAVPIDLDANDVDVAVGCSYKFLNGGPGAPAFGYVARRHQDTFRQPIHGWMGNADPFVMGPEYRAAPGIRGFISGTPPILGMAGIGDTVALIERAGLAQIRAKSLRLTQFVLDWAGALLEPLGVRVLSPTDDERRGSHVTFGHPGFRELIGRLWADGVIPDFREPDGIRIGLAPLSTSFREVATALRRLTLELTALDSAGTGHPWRGASAADGGQTPTPTP</sequence>
<dbReference type="GO" id="GO:0008483">
    <property type="term" value="F:transaminase activity"/>
    <property type="evidence" value="ECO:0007669"/>
    <property type="project" value="UniProtKB-KW"/>
</dbReference>
<dbReference type="GO" id="GO:0009435">
    <property type="term" value="P:NAD+ biosynthetic process"/>
    <property type="evidence" value="ECO:0007669"/>
    <property type="project" value="UniProtKB-UniPathway"/>
</dbReference>
<dbReference type="InterPro" id="IPR015422">
    <property type="entry name" value="PyrdxlP-dep_Trfase_small"/>
</dbReference>
<organism evidence="6 7">
    <name type="scientific">Nakamurella aerolata</name>
    <dbReference type="NCBI Taxonomy" id="1656892"/>
    <lineage>
        <taxon>Bacteria</taxon>
        <taxon>Bacillati</taxon>
        <taxon>Actinomycetota</taxon>
        <taxon>Actinomycetes</taxon>
        <taxon>Nakamurellales</taxon>
        <taxon>Nakamurellaceae</taxon>
        <taxon>Nakamurella</taxon>
    </lineage>
</organism>
<dbReference type="RefSeq" id="WP_171198399.1">
    <property type="nucleotide sequence ID" value="NZ_JABEND010000001.1"/>
</dbReference>
<dbReference type="InterPro" id="IPR015421">
    <property type="entry name" value="PyrdxlP-dep_Trfase_major"/>
</dbReference>
<dbReference type="InterPro" id="IPR015424">
    <property type="entry name" value="PyrdxlP-dep_Trfase"/>
</dbReference>
<name>A0A849A513_9ACTN</name>
<evidence type="ECO:0000313" key="6">
    <source>
        <dbReference type="EMBL" id="NNG34453.1"/>
    </source>
</evidence>
<keyword evidence="2 4" id="KW-0378">Hydrolase</keyword>
<gene>
    <name evidence="6" type="ORF">HKD39_01695</name>
</gene>
<protein>
    <recommendedName>
        <fullName evidence="4">Kynureninase</fullName>
        <ecNumber evidence="4">3.7.1.3</ecNumber>
    </recommendedName>
</protein>
<dbReference type="InterPro" id="IPR010111">
    <property type="entry name" value="Kynureninase"/>
</dbReference>
<comment type="similarity">
    <text evidence="4">Belongs to the kynureninase family.</text>
</comment>
<keyword evidence="7" id="KW-1185">Reference proteome</keyword>
<evidence type="ECO:0000256" key="3">
    <source>
        <dbReference type="ARBA" id="ARBA00022898"/>
    </source>
</evidence>
<keyword evidence="6" id="KW-0032">Aminotransferase</keyword>
<evidence type="ECO:0000256" key="1">
    <source>
        <dbReference type="ARBA" id="ARBA00022642"/>
    </source>
</evidence>
<comment type="catalytic activity">
    <reaction evidence="4">
        <text>L-kynurenine + H2O = anthranilate + L-alanine + H(+)</text>
        <dbReference type="Rhea" id="RHEA:16813"/>
        <dbReference type="ChEBI" id="CHEBI:15377"/>
        <dbReference type="ChEBI" id="CHEBI:15378"/>
        <dbReference type="ChEBI" id="CHEBI:16567"/>
        <dbReference type="ChEBI" id="CHEBI:57959"/>
        <dbReference type="ChEBI" id="CHEBI:57972"/>
        <dbReference type="EC" id="3.7.1.3"/>
    </reaction>
</comment>
<comment type="function">
    <text evidence="4">Catalyzes the cleavage of L-kynurenine (L-Kyn) and L-3-hydroxykynurenine (L-3OHKyn) into anthranilic acid (AA) and 3-hydroxyanthranilic acid (3-OHAA), respectively.</text>
</comment>
<dbReference type="Gene3D" id="3.90.1150.10">
    <property type="entry name" value="Aspartate Aminotransferase, domain 1"/>
    <property type="match status" value="1"/>
</dbReference>
<dbReference type="PIRSF" id="PIRSF038800">
    <property type="entry name" value="KYNU"/>
    <property type="match status" value="1"/>
</dbReference>
<comment type="pathway">
    <text evidence="4">Cofactor biosynthesis; NAD(+) biosynthesis; quinolinate from L-kynurenine: step 2/3.</text>
</comment>
<evidence type="ECO:0000256" key="2">
    <source>
        <dbReference type="ARBA" id="ARBA00022801"/>
    </source>
</evidence>
<dbReference type="UniPathway" id="UPA00253">
    <property type="reaction ID" value="UER00329"/>
</dbReference>
<dbReference type="Proteomes" id="UP000562984">
    <property type="component" value="Unassembled WGS sequence"/>
</dbReference>
<dbReference type="Gene3D" id="3.40.640.10">
    <property type="entry name" value="Type I PLP-dependent aspartate aminotransferase-like (Major domain)"/>
    <property type="match status" value="1"/>
</dbReference>
<comment type="pathway">
    <text evidence="4">Amino-acid degradation; L-kynurenine degradation; L-alanine and anthranilate from L-kynurenine: step 1/1.</text>
</comment>
<evidence type="ECO:0000256" key="4">
    <source>
        <dbReference type="PIRNR" id="PIRNR038800"/>
    </source>
</evidence>
<dbReference type="GO" id="GO:0030429">
    <property type="term" value="F:kynureninase activity"/>
    <property type="evidence" value="ECO:0007669"/>
    <property type="project" value="UniProtKB-EC"/>
</dbReference>
<proteinExistence type="inferred from homology"/>
<keyword evidence="6" id="KW-0808">Transferase</keyword>
<dbReference type="UniPathway" id="UPA00334">
    <property type="reaction ID" value="UER00455"/>
</dbReference>
<comment type="subunit">
    <text evidence="4">Homodimer.</text>
</comment>